<evidence type="ECO:0000313" key="4">
    <source>
        <dbReference type="EMBL" id="OGD57308.1"/>
    </source>
</evidence>
<reference evidence="4 5" key="1">
    <citation type="journal article" date="2016" name="Nat. Commun.">
        <title>Thousands of microbial genomes shed light on interconnected biogeochemical processes in an aquifer system.</title>
        <authorList>
            <person name="Anantharaman K."/>
            <person name="Brown C.T."/>
            <person name="Hug L.A."/>
            <person name="Sharon I."/>
            <person name="Castelle C.J."/>
            <person name="Probst A.J."/>
            <person name="Thomas B.C."/>
            <person name="Singh A."/>
            <person name="Wilkins M.J."/>
            <person name="Karaoz U."/>
            <person name="Brodie E.L."/>
            <person name="Williams K.H."/>
            <person name="Hubbard S.S."/>
            <person name="Banfield J.F."/>
        </authorList>
    </citation>
    <scope>NUCLEOTIDE SEQUENCE [LARGE SCALE GENOMIC DNA]</scope>
</reference>
<evidence type="ECO:0000256" key="1">
    <source>
        <dbReference type="ARBA" id="ARBA00023002"/>
    </source>
</evidence>
<dbReference type="SUPFAM" id="SSF52922">
    <property type="entry name" value="TK C-terminal domain-like"/>
    <property type="match status" value="1"/>
</dbReference>
<dbReference type="EMBL" id="MEZT01000003">
    <property type="protein sequence ID" value="OGD57308.1"/>
    <property type="molecule type" value="Genomic_DNA"/>
</dbReference>
<dbReference type="AlphaFoldDB" id="A0A1F5DQ70"/>
<dbReference type="PANTHER" id="PTHR32154">
    <property type="entry name" value="PYRUVATE-FLAVODOXIN OXIDOREDUCTASE-RELATED"/>
    <property type="match status" value="1"/>
</dbReference>
<keyword evidence="1" id="KW-0560">Oxidoreductase</keyword>
<dbReference type="GO" id="GO:0006979">
    <property type="term" value="P:response to oxidative stress"/>
    <property type="evidence" value="ECO:0007669"/>
    <property type="project" value="TreeGrafter"/>
</dbReference>
<dbReference type="InterPro" id="IPR033412">
    <property type="entry name" value="PFOR_II"/>
</dbReference>
<dbReference type="GO" id="GO:0016491">
    <property type="term" value="F:oxidoreductase activity"/>
    <property type="evidence" value="ECO:0007669"/>
    <property type="project" value="UniProtKB-KW"/>
</dbReference>
<sequence length="360" mass="39850">MKMTKEFLTGNQAAIKGALASGAQMMTGYPITPTTEMMEEWALEATKNPQLKFLQTEDEMSAGFAMIGGVLAGLKAFTTTAGPGNVLMQDAFSMAEALRLPTVALINQRGGPSTGTVIYSQQEVNLTCFGGNGEGLRIVYSAGSVQEMYDFSLKAFNVAWKYRFPTFVLADGYLAKTLTEIETYDPQEKQLEIISPSAYLLNEQKGANEYINLRNTYNLEEELNGVTEQHHEDFKMIIPEIVEYDDYHTLDAEIVILAHGIVATSAKVAVDALRAEGKKVGMFRPISLRPFPRQSALAVMQNKKSILIIESSLWQFERLVKENLYGINIPVATLQRPAMGINSEEIINKVNEILNPVKSK</sequence>
<dbReference type="InterPro" id="IPR029061">
    <property type="entry name" value="THDP-binding"/>
</dbReference>
<protein>
    <submittedName>
        <fullName evidence="4">Ferredoxin oxidoreductase</fullName>
    </submittedName>
</protein>
<dbReference type="Proteomes" id="UP000178764">
    <property type="component" value="Unassembled WGS sequence"/>
</dbReference>
<feature type="domain" description="Pyruvate:ferredoxin oxidoreductase core" evidence="3">
    <location>
        <begin position="252"/>
        <end position="313"/>
    </location>
</feature>
<dbReference type="InterPro" id="IPR002880">
    <property type="entry name" value="Pyrv_Fd/Flavodoxin_OxRdtase_N"/>
</dbReference>
<dbReference type="Pfam" id="PF01855">
    <property type="entry name" value="POR_N"/>
    <property type="match status" value="1"/>
</dbReference>
<gene>
    <name evidence="4" type="ORF">A2V71_00570</name>
</gene>
<dbReference type="InterPro" id="IPR009014">
    <property type="entry name" value="Transketo_C/PFOR_II"/>
</dbReference>
<evidence type="ECO:0000259" key="2">
    <source>
        <dbReference type="Pfam" id="PF01855"/>
    </source>
</evidence>
<name>A0A1F5DQ70_9BACT</name>
<dbReference type="InterPro" id="IPR050722">
    <property type="entry name" value="Pyruvate:ferred/Flavod_OxRd"/>
</dbReference>
<dbReference type="SUPFAM" id="SSF52518">
    <property type="entry name" value="Thiamin diphosphate-binding fold (THDP-binding)"/>
    <property type="match status" value="1"/>
</dbReference>
<accession>A0A1F5DQ70</accession>
<dbReference type="Gene3D" id="3.40.50.920">
    <property type="match status" value="1"/>
</dbReference>
<feature type="domain" description="Pyruvate flavodoxin/ferredoxin oxidoreductase pyrimidine binding" evidence="2">
    <location>
        <begin position="17"/>
        <end position="234"/>
    </location>
</feature>
<comment type="caution">
    <text evidence="4">The sequence shown here is derived from an EMBL/GenBank/DDBJ whole genome shotgun (WGS) entry which is preliminary data.</text>
</comment>
<proteinExistence type="predicted"/>
<organism evidence="4 5">
    <name type="scientific">Candidatus Berkelbacteria bacterium RBG_13_40_8</name>
    <dbReference type="NCBI Taxonomy" id="1797467"/>
    <lineage>
        <taxon>Bacteria</taxon>
        <taxon>Candidatus Berkelbacteria</taxon>
    </lineage>
</organism>
<evidence type="ECO:0000313" key="5">
    <source>
        <dbReference type="Proteomes" id="UP000178764"/>
    </source>
</evidence>
<dbReference type="Gene3D" id="3.40.50.970">
    <property type="match status" value="1"/>
</dbReference>
<dbReference type="Pfam" id="PF17147">
    <property type="entry name" value="PFOR_II"/>
    <property type="match status" value="1"/>
</dbReference>
<dbReference type="CDD" id="cd07034">
    <property type="entry name" value="TPP_PYR_PFOR_IOR-alpha_like"/>
    <property type="match status" value="1"/>
</dbReference>
<dbReference type="PANTHER" id="PTHR32154:SF20">
    <property type="entry name" value="2-OXOGLUTARATE OXIDOREDUCTASE SUBUNIT KORA"/>
    <property type="match status" value="1"/>
</dbReference>
<evidence type="ECO:0000259" key="3">
    <source>
        <dbReference type="Pfam" id="PF17147"/>
    </source>
</evidence>